<protein>
    <submittedName>
        <fullName evidence="2">Cyclin-dependent kinase 2</fullName>
    </submittedName>
</protein>
<keyword evidence="2" id="KW-0808">Transferase</keyword>
<dbReference type="GO" id="GO:0016301">
    <property type="term" value="F:kinase activity"/>
    <property type="evidence" value="ECO:0007669"/>
    <property type="project" value="UniProtKB-KW"/>
</dbReference>
<dbReference type="EMBL" id="BLXT01004298">
    <property type="protein sequence ID" value="GFO11453.1"/>
    <property type="molecule type" value="Genomic_DNA"/>
</dbReference>
<gene>
    <name evidence="2" type="ORF">PoB_003795800</name>
</gene>
<evidence type="ECO:0000256" key="1">
    <source>
        <dbReference type="SAM" id="MobiDB-lite"/>
    </source>
</evidence>
<dbReference type="AlphaFoldDB" id="A0AAV4AVR7"/>
<keyword evidence="3" id="KW-1185">Reference proteome</keyword>
<comment type="caution">
    <text evidence="2">The sequence shown here is derived from an EMBL/GenBank/DDBJ whole genome shotgun (WGS) entry which is preliminary data.</text>
</comment>
<dbReference type="Proteomes" id="UP000735302">
    <property type="component" value="Unassembled WGS sequence"/>
</dbReference>
<sequence length="177" mass="19004">MLGQLGNSLLPLYVIRNIGGSVGSELALKSPETPLPWVRAPSVVPWPNELPESLKSILVAKTYASTYCGESQNLSISEVHDLDLCTRVLRCPDSAVAGNRWRCIQHSDGAAISRCVSTGSPQRGDLKLSGPPSGQGADGGARTHDRRVPADLRADLLATVPPTPQRDRVKRLMLGFQ</sequence>
<keyword evidence="2" id="KW-0418">Kinase</keyword>
<reference evidence="2 3" key="1">
    <citation type="journal article" date="2021" name="Elife">
        <title>Chloroplast acquisition without the gene transfer in kleptoplastic sea slugs, Plakobranchus ocellatus.</title>
        <authorList>
            <person name="Maeda T."/>
            <person name="Takahashi S."/>
            <person name="Yoshida T."/>
            <person name="Shimamura S."/>
            <person name="Takaki Y."/>
            <person name="Nagai Y."/>
            <person name="Toyoda A."/>
            <person name="Suzuki Y."/>
            <person name="Arimoto A."/>
            <person name="Ishii H."/>
            <person name="Satoh N."/>
            <person name="Nishiyama T."/>
            <person name="Hasebe M."/>
            <person name="Maruyama T."/>
            <person name="Minagawa J."/>
            <person name="Obokata J."/>
            <person name="Shigenobu S."/>
        </authorList>
    </citation>
    <scope>NUCLEOTIDE SEQUENCE [LARGE SCALE GENOMIC DNA]</scope>
</reference>
<proteinExistence type="predicted"/>
<evidence type="ECO:0000313" key="2">
    <source>
        <dbReference type="EMBL" id="GFO11453.1"/>
    </source>
</evidence>
<evidence type="ECO:0000313" key="3">
    <source>
        <dbReference type="Proteomes" id="UP000735302"/>
    </source>
</evidence>
<accession>A0AAV4AVR7</accession>
<feature type="region of interest" description="Disordered" evidence="1">
    <location>
        <begin position="121"/>
        <end position="147"/>
    </location>
</feature>
<name>A0AAV4AVR7_9GAST</name>
<organism evidence="2 3">
    <name type="scientific">Plakobranchus ocellatus</name>
    <dbReference type="NCBI Taxonomy" id="259542"/>
    <lineage>
        <taxon>Eukaryota</taxon>
        <taxon>Metazoa</taxon>
        <taxon>Spiralia</taxon>
        <taxon>Lophotrochozoa</taxon>
        <taxon>Mollusca</taxon>
        <taxon>Gastropoda</taxon>
        <taxon>Heterobranchia</taxon>
        <taxon>Euthyneura</taxon>
        <taxon>Panpulmonata</taxon>
        <taxon>Sacoglossa</taxon>
        <taxon>Placobranchoidea</taxon>
        <taxon>Plakobranchidae</taxon>
        <taxon>Plakobranchus</taxon>
    </lineage>
</organism>